<dbReference type="Proteomes" id="UP000007797">
    <property type="component" value="Unassembled WGS sequence"/>
</dbReference>
<sequence length="915" mass="106289">MRQRRNTFQFLNKQTDTDNITDDIEVVEEQEEKEGHDYIVIEDDDQYTPVSTTTTTTRSQPQPQPAPPTNQSKNVVKDLKKICEEMNIYSVTNGKKDEIVQGIIKRQTDVRALKQQMFVSNPLVNYSKYTFDYTLPWSIICKILDQVWYDSSVCTCYYSDYLLKKRKEIINIGKGHFYEWEVELSFVHKQARSQCPMHTFHYANNIIPSIAIDNPLKKYVCNQNLWRYQLLLVSKRINQFISYNYFTKLKCPFMYTSRSSSSEIWHHINNPYCPFKKPKSLTLRNGIVGIDACVEHVSHSMFDTLEKLKLDRFCLPQRHGNYYIRYFKGIKSLTLIEGNFHMVPLLEVLKSCTSLNMAYQKDDTETRGYINHLPVGAVVKLLLPPTNTINPTLPTNFNPSTIQITNIHKRLDEMTNLHTLHLTSWHESFPLNLPPSVTTLVVYPTLVTLNNPEFQLPTNITTLKICLSKLKYELPLYDLDSPELIEYTRFGINTLLITYKNEITENQINQFKRKGYEYHGSTFKPSDLHKRQLRFIKTNITPEIEYYTPLPTQQPNNPTLPFYIIAKIVKYSWNSYWCNCHQIQGGPFKWSSLKHIEKPPCHVHSWHKNEGELLATINRLRFGLTLVCKKLFVLVSQHLLTKIGFIGNNNNNISSIHANPYCVMAKSIQHLSILTDSMIILPQEMYSQVKILKIVVAQRQPNPLLVPDFHFLLGLGSLTSLDINKASSDLFRILKDLPLKKLYTLGITLPFGKWNDDNILSQSLEAVSINKLDELPMLTIFPNLRHLRFATLNSNDKRQPITLPTRVVKISFDDPSGAFIAKCNPQVTRLTLLYPWNNNDNYLSFLTMKCENVEMITIHSRYDTTHSPQPQSSDHAFSQIYLLQKQIIRYTMGSTVYFKWTYLSKQLILAKNKVD</sequence>
<evidence type="ECO:0000313" key="3">
    <source>
        <dbReference type="Proteomes" id="UP000007797"/>
    </source>
</evidence>
<accession>F4PTT1</accession>
<proteinExistence type="predicted"/>
<reference evidence="3" key="1">
    <citation type="journal article" date="2011" name="Genome Res.">
        <title>Phylogeny-wide analysis of social amoeba genomes highlights ancient origins for complex intercellular communication.</title>
        <authorList>
            <person name="Heidel A.J."/>
            <person name="Lawal H.M."/>
            <person name="Felder M."/>
            <person name="Schilde C."/>
            <person name="Helps N.R."/>
            <person name="Tunggal B."/>
            <person name="Rivero F."/>
            <person name="John U."/>
            <person name="Schleicher M."/>
            <person name="Eichinger L."/>
            <person name="Platzer M."/>
            <person name="Noegel A.A."/>
            <person name="Schaap P."/>
            <person name="Gloeckner G."/>
        </authorList>
    </citation>
    <scope>NUCLEOTIDE SEQUENCE [LARGE SCALE GENOMIC DNA]</scope>
    <source>
        <strain evidence="3">SH3</strain>
    </source>
</reference>
<protein>
    <submittedName>
        <fullName evidence="2">Uncharacterized protein</fullName>
    </submittedName>
</protein>
<feature type="region of interest" description="Disordered" evidence="1">
    <location>
        <begin position="31"/>
        <end position="74"/>
    </location>
</feature>
<organism evidence="2 3">
    <name type="scientific">Cavenderia fasciculata</name>
    <name type="common">Slime mold</name>
    <name type="synonym">Dictyostelium fasciculatum</name>
    <dbReference type="NCBI Taxonomy" id="261658"/>
    <lineage>
        <taxon>Eukaryota</taxon>
        <taxon>Amoebozoa</taxon>
        <taxon>Evosea</taxon>
        <taxon>Eumycetozoa</taxon>
        <taxon>Dictyostelia</taxon>
        <taxon>Acytosteliales</taxon>
        <taxon>Cavenderiaceae</taxon>
        <taxon>Cavenderia</taxon>
    </lineage>
</organism>
<evidence type="ECO:0000313" key="2">
    <source>
        <dbReference type="EMBL" id="EGG20910.1"/>
    </source>
</evidence>
<keyword evidence="3" id="KW-1185">Reference proteome</keyword>
<name>F4PTT1_CACFS</name>
<evidence type="ECO:0000256" key="1">
    <source>
        <dbReference type="SAM" id="MobiDB-lite"/>
    </source>
</evidence>
<dbReference type="GeneID" id="14873797"/>
<dbReference type="AlphaFoldDB" id="F4PTT1"/>
<dbReference type="RefSeq" id="XP_004358760.1">
    <property type="nucleotide sequence ID" value="XM_004358703.1"/>
</dbReference>
<dbReference type="EMBL" id="GL883010">
    <property type="protein sequence ID" value="EGG20910.1"/>
    <property type="molecule type" value="Genomic_DNA"/>
</dbReference>
<dbReference type="KEGG" id="dfa:DFA_00777"/>
<feature type="compositionally biased region" description="Low complexity" evidence="1">
    <location>
        <begin position="47"/>
        <end position="61"/>
    </location>
</feature>
<gene>
    <name evidence="2" type="ORF">DFA_00777</name>
</gene>